<dbReference type="Gene3D" id="1.10.10.10">
    <property type="entry name" value="Winged helix-like DNA-binding domain superfamily/Winged helix DNA-binding domain"/>
    <property type="match status" value="1"/>
</dbReference>
<keyword evidence="2" id="KW-0238">DNA-binding</keyword>
<evidence type="ECO:0000256" key="3">
    <source>
        <dbReference type="ARBA" id="ARBA00023163"/>
    </source>
</evidence>
<feature type="domain" description="HTH arsR-type" evidence="4">
    <location>
        <begin position="1"/>
        <end position="95"/>
    </location>
</feature>
<name>A0A850IRZ0_9BRAD</name>
<dbReference type="RefSeq" id="WP_166098457.1">
    <property type="nucleotide sequence ID" value="NZ_CP086136.1"/>
</dbReference>
<dbReference type="InterPro" id="IPR036390">
    <property type="entry name" value="WH_DNA-bd_sf"/>
</dbReference>
<evidence type="ECO:0000313" key="6">
    <source>
        <dbReference type="EMBL" id="UEM15858.1"/>
    </source>
</evidence>
<keyword evidence="3" id="KW-0804">Transcription</keyword>
<evidence type="ECO:0000256" key="1">
    <source>
        <dbReference type="ARBA" id="ARBA00023015"/>
    </source>
</evidence>
<dbReference type="Proteomes" id="UP000664702">
    <property type="component" value="Chromosome"/>
</dbReference>
<dbReference type="PANTHER" id="PTHR43132:SF2">
    <property type="entry name" value="ARSENICAL RESISTANCE OPERON REPRESSOR ARSR-RELATED"/>
    <property type="match status" value="1"/>
</dbReference>
<dbReference type="AlphaFoldDB" id="A0A850IRZ0"/>
<protein>
    <submittedName>
        <fullName evidence="6">Helix-turn-helix domain-containing protein</fullName>
    </submittedName>
    <submittedName>
        <fullName evidence="5">Helix-turn-helix transcriptional regulator</fullName>
    </submittedName>
</protein>
<organism evidence="5">
    <name type="scientific">Bradyrhizobium barranii subsp. barranii</name>
    <dbReference type="NCBI Taxonomy" id="2823807"/>
    <lineage>
        <taxon>Bacteria</taxon>
        <taxon>Pseudomonadati</taxon>
        <taxon>Pseudomonadota</taxon>
        <taxon>Alphaproteobacteria</taxon>
        <taxon>Hyphomicrobiales</taxon>
        <taxon>Nitrobacteraceae</taxon>
        <taxon>Bradyrhizobium</taxon>
        <taxon>Bradyrhizobium barranii</taxon>
    </lineage>
</organism>
<dbReference type="PANTHER" id="PTHR43132">
    <property type="entry name" value="ARSENICAL RESISTANCE OPERON REPRESSOR ARSR-RELATED"/>
    <property type="match status" value="1"/>
</dbReference>
<dbReference type="InterPro" id="IPR001845">
    <property type="entry name" value="HTH_ArsR_DNA-bd_dom"/>
</dbReference>
<evidence type="ECO:0000259" key="4">
    <source>
        <dbReference type="PROSITE" id="PS50987"/>
    </source>
</evidence>
<gene>
    <name evidence="6" type="ORF">J4G43_017565</name>
    <name evidence="5" type="ORF">J4G43_19655</name>
</gene>
<accession>A0A850IRZ0</accession>
<evidence type="ECO:0000313" key="7">
    <source>
        <dbReference type="Proteomes" id="UP000664702"/>
    </source>
</evidence>
<reference evidence="6 7" key="2">
    <citation type="journal article" date="2022" name="Int. J. Syst. Evol. Microbiol.">
        <title>Strains of Bradyrhizobium barranii sp. nov. associated with legumes native to Canada are symbionts of soybeans and belong to different subspecies (subsp. barranii subsp. nov. and subsp. apii subsp. nov.) and symbiovars (sv. glycinearum and sv. septentrionale).</title>
        <authorList>
            <person name="Bromfield E.S.P."/>
            <person name="Cloutier S."/>
            <person name="Wasai-Hara S."/>
            <person name="Minamisawa K."/>
        </authorList>
    </citation>
    <scope>NUCLEOTIDE SEQUENCE [LARGE SCALE GENOMIC DNA]</scope>
    <source>
        <strain evidence="6 7">144S4</strain>
    </source>
</reference>
<dbReference type="InterPro" id="IPR036388">
    <property type="entry name" value="WH-like_DNA-bd_sf"/>
</dbReference>
<dbReference type="GO" id="GO:0003677">
    <property type="term" value="F:DNA binding"/>
    <property type="evidence" value="ECO:0007669"/>
    <property type="project" value="UniProtKB-KW"/>
</dbReference>
<keyword evidence="1" id="KW-0805">Transcription regulation</keyword>
<dbReference type="SMART" id="SM00418">
    <property type="entry name" value="HTH_ARSR"/>
    <property type="match status" value="1"/>
</dbReference>
<dbReference type="EMBL" id="JAGEMI010000001">
    <property type="protein sequence ID" value="MBO1863043.1"/>
    <property type="molecule type" value="Genomic_DNA"/>
</dbReference>
<evidence type="ECO:0000313" key="5">
    <source>
        <dbReference type="EMBL" id="MBO1863043.1"/>
    </source>
</evidence>
<dbReference type="SUPFAM" id="SSF46785">
    <property type="entry name" value="Winged helix' DNA-binding domain"/>
    <property type="match status" value="1"/>
</dbReference>
<proteinExistence type="predicted"/>
<dbReference type="InterPro" id="IPR011991">
    <property type="entry name" value="ArsR-like_HTH"/>
</dbReference>
<dbReference type="KEGG" id="bban:J4G43_017565"/>
<dbReference type="EMBL" id="CP086136">
    <property type="protein sequence ID" value="UEM15858.1"/>
    <property type="molecule type" value="Genomic_DNA"/>
</dbReference>
<dbReference type="PROSITE" id="PS50987">
    <property type="entry name" value="HTH_ARSR_2"/>
    <property type="match status" value="1"/>
</dbReference>
<dbReference type="GO" id="GO:0003700">
    <property type="term" value="F:DNA-binding transcription factor activity"/>
    <property type="evidence" value="ECO:0007669"/>
    <property type="project" value="InterPro"/>
</dbReference>
<evidence type="ECO:0000256" key="2">
    <source>
        <dbReference type="ARBA" id="ARBA00023125"/>
    </source>
</evidence>
<dbReference type="CDD" id="cd00090">
    <property type="entry name" value="HTH_ARSR"/>
    <property type="match status" value="1"/>
</dbReference>
<dbReference type="InterPro" id="IPR051011">
    <property type="entry name" value="Metal_resp_trans_reg"/>
</dbReference>
<sequence length="108" mass="11822">MNRKIAARCLAELGNLTRLDIYRLLVRAGPPGLNITDIQTRLDVPASTLAFHLRGLVTAGLVAQEKNGRTVICRAQYDRMDGVIAFLREHCCEGFASDVPAAVTRRAS</sequence>
<reference evidence="5" key="1">
    <citation type="submission" date="2021-03" db="EMBL/GenBank/DDBJ databases">
        <title>Whole Genome Sequence of Bradyrhizobium sp. Strain 144S4.</title>
        <authorList>
            <person name="Bromfield E.S.P."/>
            <person name="Cloutier S."/>
        </authorList>
    </citation>
    <scope>NUCLEOTIDE SEQUENCE [LARGE SCALE GENOMIC DNA]</scope>
    <source>
        <strain evidence="5">144S4</strain>
    </source>
</reference>
<dbReference type="Pfam" id="PF12840">
    <property type="entry name" value="HTH_20"/>
    <property type="match status" value="1"/>
</dbReference>